<comment type="caution">
    <text evidence="3">The sequence shown here is derived from an EMBL/GenBank/DDBJ whole genome shotgun (WGS) entry which is preliminary data.</text>
</comment>
<accession>A0A545AYV0</accession>
<keyword evidence="2" id="KW-1133">Transmembrane helix</keyword>
<evidence type="ECO:0000313" key="3">
    <source>
        <dbReference type="EMBL" id="TQS46517.1"/>
    </source>
</evidence>
<protein>
    <submittedName>
        <fullName evidence="3">Uncharacterized protein</fullName>
    </submittedName>
</protein>
<reference evidence="3 4" key="1">
    <citation type="submission" date="2019-07" db="EMBL/GenBank/DDBJ databases">
        <title>Cryptosporangium phraense sp. nov., isolated from plant litter.</title>
        <authorList>
            <person name="Suriyachadkun C."/>
        </authorList>
    </citation>
    <scope>NUCLEOTIDE SEQUENCE [LARGE SCALE GENOMIC DNA]</scope>
    <source>
        <strain evidence="3 4">A-T 5661</strain>
    </source>
</reference>
<dbReference type="Proteomes" id="UP000317982">
    <property type="component" value="Unassembled WGS sequence"/>
</dbReference>
<feature type="transmembrane region" description="Helical" evidence="2">
    <location>
        <begin position="29"/>
        <end position="52"/>
    </location>
</feature>
<keyword evidence="2" id="KW-0812">Transmembrane</keyword>
<evidence type="ECO:0000256" key="2">
    <source>
        <dbReference type="SAM" id="Phobius"/>
    </source>
</evidence>
<evidence type="ECO:0000256" key="1">
    <source>
        <dbReference type="SAM" id="MobiDB-lite"/>
    </source>
</evidence>
<dbReference type="OrthoDB" id="9841621at2"/>
<feature type="region of interest" description="Disordered" evidence="1">
    <location>
        <begin position="1"/>
        <end position="22"/>
    </location>
</feature>
<dbReference type="AlphaFoldDB" id="A0A545AYV0"/>
<keyword evidence="2" id="KW-0472">Membrane</keyword>
<dbReference type="InParanoid" id="A0A545AYV0"/>
<organism evidence="3 4">
    <name type="scientific">Cryptosporangium phraense</name>
    <dbReference type="NCBI Taxonomy" id="2593070"/>
    <lineage>
        <taxon>Bacteria</taxon>
        <taxon>Bacillati</taxon>
        <taxon>Actinomycetota</taxon>
        <taxon>Actinomycetes</taxon>
        <taxon>Cryptosporangiales</taxon>
        <taxon>Cryptosporangiaceae</taxon>
        <taxon>Cryptosporangium</taxon>
    </lineage>
</organism>
<proteinExistence type="predicted"/>
<evidence type="ECO:0000313" key="4">
    <source>
        <dbReference type="Proteomes" id="UP000317982"/>
    </source>
</evidence>
<sequence>MRAAPPPPELTSRPSRSQERRLRRRRRRVALYSGFAVVAALVVCAVTVVFFYRTGTEGPPTPRAAADQMLRSMGENSINEFEGSLCEAKRSQAGAILREFNSGLVQYGQTLDGITWRVTKQTPVSRDEVSLDVDVTLVTLEKGTKKRENRPFPMRLQTLQDRGWYVCNIEILTL</sequence>
<gene>
    <name evidence="3" type="ORF">FL583_03800</name>
</gene>
<dbReference type="RefSeq" id="WP_142703036.1">
    <property type="nucleotide sequence ID" value="NZ_VIRS01000002.1"/>
</dbReference>
<name>A0A545AYV0_9ACTN</name>
<dbReference type="EMBL" id="VIRS01000002">
    <property type="protein sequence ID" value="TQS46517.1"/>
    <property type="molecule type" value="Genomic_DNA"/>
</dbReference>
<keyword evidence="4" id="KW-1185">Reference proteome</keyword>